<protein>
    <recommendedName>
        <fullName evidence="3">DUF560 domain-containing protein</fullName>
    </recommendedName>
</protein>
<sequence>MCFNHIRLLLIVSNTQLRSSYLKGQIYRLRLSRDIIPAKLFADIKYSYVDYDYSYNNNSLLQHIAEFNLSWRIHKKLSFSANYEGSFEKSKTYTRLYFNLIKRF</sequence>
<dbReference type="EMBL" id="QQWG01000019">
    <property type="protein sequence ID" value="RRG19541.1"/>
    <property type="molecule type" value="Genomic_DNA"/>
</dbReference>
<dbReference type="Proteomes" id="UP000285794">
    <property type="component" value="Unassembled WGS sequence"/>
</dbReference>
<organism evidence="1 2">
    <name type="scientific">Ancylomarina euxinus</name>
    <dbReference type="NCBI Taxonomy" id="2283627"/>
    <lineage>
        <taxon>Bacteria</taxon>
        <taxon>Pseudomonadati</taxon>
        <taxon>Bacteroidota</taxon>
        <taxon>Bacteroidia</taxon>
        <taxon>Marinilabiliales</taxon>
        <taxon>Marinifilaceae</taxon>
        <taxon>Ancylomarina</taxon>
    </lineage>
</organism>
<keyword evidence="2" id="KW-1185">Reference proteome</keyword>
<accession>A0A425XXT5</accession>
<dbReference type="AlphaFoldDB" id="A0A425XXT5"/>
<reference evidence="1 2" key="1">
    <citation type="submission" date="2018-07" db="EMBL/GenBank/DDBJ databases">
        <title>Draft genome sequence of Ancylomarina sp. M1P.</title>
        <authorList>
            <person name="Yadav S."/>
            <person name="Villanueva L."/>
            <person name="Damste J.S.S."/>
        </authorList>
    </citation>
    <scope>NUCLEOTIDE SEQUENCE [LARGE SCALE GENOMIC DNA]</scope>
    <source>
        <strain evidence="1 2">M1P</strain>
    </source>
</reference>
<name>A0A425XXT5_9BACT</name>
<evidence type="ECO:0000313" key="1">
    <source>
        <dbReference type="EMBL" id="RRG19541.1"/>
    </source>
</evidence>
<gene>
    <name evidence="1" type="ORF">DWB61_15125</name>
</gene>
<comment type="caution">
    <text evidence="1">The sequence shown here is derived from an EMBL/GenBank/DDBJ whole genome shotgun (WGS) entry which is preliminary data.</text>
</comment>
<proteinExistence type="predicted"/>
<evidence type="ECO:0008006" key="3">
    <source>
        <dbReference type="Google" id="ProtNLM"/>
    </source>
</evidence>
<evidence type="ECO:0000313" key="2">
    <source>
        <dbReference type="Proteomes" id="UP000285794"/>
    </source>
</evidence>